<evidence type="ECO:0000256" key="3">
    <source>
        <dbReference type="SAM" id="MobiDB-lite"/>
    </source>
</evidence>
<feature type="compositionally biased region" description="Low complexity" evidence="3">
    <location>
        <begin position="65"/>
        <end position="74"/>
    </location>
</feature>
<organism evidence="4 5">
    <name type="scientific">Cellulomonas dongxiuzhuiae</name>
    <dbReference type="NCBI Taxonomy" id="2819979"/>
    <lineage>
        <taxon>Bacteria</taxon>
        <taxon>Bacillati</taxon>
        <taxon>Actinomycetota</taxon>
        <taxon>Actinomycetes</taxon>
        <taxon>Micrococcales</taxon>
        <taxon>Cellulomonadaceae</taxon>
        <taxon>Cellulomonas</taxon>
    </lineage>
</organism>
<evidence type="ECO:0000313" key="4">
    <source>
        <dbReference type="EMBL" id="QWC15870.1"/>
    </source>
</evidence>
<name>A0ABX8GIP1_9CELL</name>
<sequence length="479" mass="50929">MGVLRRFSNGAEPPGAASLKRETSVSRSTGKPRSAAAAASVFLASILALTACSAPGSDTTDDATPEGTATAAGGDWTCEGDVTLSAYLETGFPLSTALFEEFEKQYPNVTFDVREDQFAVITQNAPRVLADNPPDLMRLPQMSDLVGDGLLYDLDAAAEHFGWDEWPASQLAQMRVDEEGRRGDGPLYAMGKNYSMTGVFYNTELAAQIGMTEAPKTLAELDEWMQKAKDAGITPSTQFNGGATGGLAFPLQLLMASYGDVDAINDWTFQQPDARIDTDSNVEAAAHLKKWIDAGYFAEDINSLDYAQMMGRFIDGESLFIFNGDWESGTLDSQMAGKAGFFLMPPVEEGGKVGAMSAPLTFGISSKAENPECAAFFFDWIATNDEARAIAVEVGGSHPMGPADAFMPEVDPESVTGQTLAAGATIAADNGSMEFIANATGAIYAKSWTPNLQKLVAGDQTAEGLLQAVQTDYESEING</sequence>
<dbReference type="Pfam" id="PF01547">
    <property type="entry name" value="SBP_bac_1"/>
    <property type="match status" value="1"/>
</dbReference>
<feature type="region of interest" description="Disordered" evidence="3">
    <location>
        <begin position="55"/>
        <end position="74"/>
    </location>
</feature>
<keyword evidence="2" id="KW-0813">Transport</keyword>
<feature type="region of interest" description="Disordered" evidence="3">
    <location>
        <begin position="1"/>
        <end position="30"/>
    </location>
</feature>
<evidence type="ECO:0000256" key="2">
    <source>
        <dbReference type="ARBA" id="ARBA00022448"/>
    </source>
</evidence>
<dbReference type="SUPFAM" id="SSF53850">
    <property type="entry name" value="Periplasmic binding protein-like II"/>
    <property type="match status" value="1"/>
</dbReference>
<comment type="similarity">
    <text evidence="1">Belongs to the bacterial solute-binding protein 1 family.</text>
</comment>
<evidence type="ECO:0000256" key="1">
    <source>
        <dbReference type="ARBA" id="ARBA00008520"/>
    </source>
</evidence>
<dbReference type="EMBL" id="CP076023">
    <property type="protein sequence ID" value="QWC15870.1"/>
    <property type="molecule type" value="Genomic_DNA"/>
</dbReference>
<reference evidence="4 5" key="1">
    <citation type="submission" date="2021-05" db="EMBL/GenBank/DDBJ databases">
        <title>Novel species in genus Cellulomonas.</title>
        <authorList>
            <person name="Zhang G."/>
        </authorList>
    </citation>
    <scope>NUCLEOTIDE SEQUENCE [LARGE SCALE GENOMIC DNA]</scope>
    <source>
        <strain evidence="5">zg-ZUI157</strain>
    </source>
</reference>
<dbReference type="Gene3D" id="3.40.190.10">
    <property type="entry name" value="Periplasmic binding protein-like II"/>
    <property type="match status" value="2"/>
</dbReference>
<dbReference type="PANTHER" id="PTHR43649:SF29">
    <property type="entry name" value="OSMOPROTECTIVE COMPOUNDS-BINDING PROTEIN GGTB"/>
    <property type="match status" value="1"/>
</dbReference>
<keyword evidence="5" id="KW-1185">Reference proteome</keyword>
<dbReference type="InterPro" id="IPR050490">
    <property type="entry name" value="Bact_solute-bd_prot1"/>
</dbReference>
<proteinExistence type="inferred from homology"/>
<dbReference type="InterPro" id="IPR006059">
    <property type="entry name" value="SBP"/>
</dbReference>
<dbReference type="PANTHER" id="PTHR43649">
    <property type="entry name" value="ARABINOSE-BINDING PROTEIN-RELATED"/>
    <property type="match status" value="1"/>
</dbReference>
<evidence type="ECO:0000313" key="5">
    <source>
        <dbReference type="Proteomes" id="UP000679335"/>
    </source>
</evidence>
<gene>
    <name evidence="4" type="ORF">KKR89_16695</name>
</gene>
<accession>A0ABX8GIP1</accession>
<protein>
    <submittedName>
        <fullName evidence="4">Extracellular solute-binding protein</fullName>
    </submittedName>
</protein>
<dbReference type="Proteomes" id="UP000679335">
    <property type="component" value="Chromosome"/>
</dbReference>